<dbReference type="EMBL" id="RWGY01000007">
    <property type="protein sequence ID" value="TVU41402.1"/>
    <property type="molecule type" value="Genomic_DNA"/>
</dbReference>
<evidence type="ECO:0000313" key="1">
    <source>
        <dbReference type="EMBL" id="TVU41402.1"/>
    </source>
</evidence>
<evidence type="ECO:0000313" key="2">
    <source>
        <dbReference type="Proteomes" id="UP000324897"/>
    </source>
</evidence>
<feature type="non-terminal residue" evidence="1">
    <location>
        <position position="1"/>
    </location>
</feature>
<name>A0A5J9VY76_9POAL</name>
<organism evidence="1 2">
    <name type="scientific">Eragrostis curvula</name>
    <name type="common">weeping love grass</name>
    <dbReference type="NCBI Taxonomy" id="38414"/>
    <lineage>
        <taxon>Eukaryota</taxon>
        <taxon>Viridiplantae</taxon>
        <taxon>Streptophyta</taxon>
        <taxon>Embryophyta</taxon>
        <taxon>Tracheophyta</taxon>
        <taxon>Spermatophyta</taxon>
        <taxon>Magnoliopsida</taxon>
        <taxon>Liliopsida</taxon>
        <taxon>Poales</taxon>
        <taxon>Poaceae</taxon>
        <taxon>PACMAD clade</taxon>
        <taxon>Chloridoideae</taxon>
        <taxon>Eragrostideae</taxon>
        <taxon>Eragrostidinae</taxon>
        <taxon>Eragrostis</taxon>
    </lineage>
</organism>
<dbReference type="Proteomes" id="UP000324897">
    <property type="component" value="Chromosome 4"/>
</dbReference>
<proteinExistence type="predicted"/>
<protein>
    <submittedName>
        <fullName evidence="1">Uncharacterized protein</fullName>
    </submittedName>
</protein>
<reference evidence="1 2" key="1">
    <citation type="journal article" date="2019" name="Sci. Rep.">
        <title>A high-quality genome of Eragrostis curvula grass provides insights into Poaceae evolution and supports new strategies to enhance forage quality.</title>
        <authorList>
            <person name="Carballo J."/>
            <person name="Santos B.A.C.M."/>
            <person name="Zappacosta D."/>
            <person name="Garbus I."/>
            <person name="Selva J.P."/>
            <person name="Gallo C.A."/>
            <person name="Diaz A."/>
            <person name="Albertini E."/>
            <person name="Caccamo M."/>
            <person name="Echenique V."/>
        </authorList>
    </citation>
    <scope>NUCLEOTIDE SEQUENCE [LARGE SCALE GENOMIC DNA]</scope>
    <source>
        <strain evidence="2">cv. Victoria</strain>
        <tissue evidence="1">Leaf</tissue>
    </source>
</reference>
<dbReference type="OrthoDB" id="1915958at2759"/>
<accession>A0A5J9VY76</accession>
<comment type="caution">
    <text evidence="1">The sequence shown here is derived from an EMBL/GenBank/DDBJ whole genome shotgun (WGS) entry which is preliminary data.</text>
</comment>
<keyword evidence="2" id="KW-1185">Reference proteome</keyword>
<dbReference type="AlphaFoldDB" id="A0A5J9VY76"/>
<gene>
    <name evidence="1" type="ORF">EJB05_14917</name>
</gene>
<dbReference type="Gramene" id="TVU41402">
    <property type="protein sequence ID" value="TVU41402"/>
    <property type="gene ID" value="EJB05_14917"/>
</dbReference>
<sequence>MSSYANIYTFLKSEVLSCTYGKFCVYTLLSGWNPNPYVYGAAPPDNTAGGGTAMYIPMASHGGGAAEPPAGVKLEQPVLTDNVPYPVDLLNWQMLSRASAPLGLRNDVNTAASCDGEELDLELKDSNRGHLPCEDGSLPCISTELQGHHSITLLGCIYFTKHFLEAKR</sequence>